<dbReference type="PANTHER" id="PTHR43820:SF4">
    <property type="entry name" value="HIGH-AFFINITY BRANCHED-CHAIN AMINO ACID TRANSPORT ATP-BINDING PROTEIN LIVF"/>
    <property type="match status" value="1"/>
</dbReference>
<evidence type="ECO:0000256" key="4">
    <source>
        <dbReference type="ARBA" id="ARBA00022840"/>
    </source>
</evidence>
<evidence type="ECO:0000256" key="3">
    <source>
        <dbReference type="ARBA" id="ARBA00022741"/>
    </source>
</evidence>
<dbReference type="SUPFAM" id="SSF52540">
    <property type="entry name" value="P-loop containing nucleoside triphosphate hydrolases"/>
    <property type="match status" value="1"/>
</dbReference>
<comment type="caution">
    <text evidence="7">The sequence shown here is derived from an EMBL/GenBank/DDBJ whole genome shotgun (WGS) entry which is preliminary data.</text>
</comment>
<dbReference type="CDD" id="cd03224">
    <property type="entry name" value="ABC_TM1139_LivF_branched"/>
    <property type="match status" value="1"/>
</dbReference>
<evidence type="ECO:0000256" key="5">
    <source>
        <dbReference type="ARBA" id="ARBA00022970"/>
    </source>
</evidence>
<dbReference type="GO" id="GO:0016887">
    <property type="term" value="F:ATP hydrolysis activity"/>
    <property type="evidence" value="ECO:0007669"/>
    <property type="project" value="InterPro"/>
</dbReference>
<dbReference type="Pfam" id="PF00005">
    <property type="entry name" value="ABC_tran"/>
    <property type="match status" value="1"/>
</dbReference>
<proteinExistence type="inferred from homology"/>
<dbReference type="EMBL" id="VSSQ01056117">
    <property type="protein sequence ID" value="MPN09978.1"/>
    <property type="molecule type" value="Genomic_DNA"/>
</dbReference>
<evidence type="ECO:0000313" key="7">
    <source>
        <dbReference type="EMBL" id="MPN09978.1"/>
    </source>
</evidence>
<dbReference type="PROSITE" id="PS50893">
    <property type="entry name" value="ABC_TRANSPORTER_2"/>
    <property type="match status" value="1"/>
</dbReference>
<keyword evidence="5" id="KW-0029">Amino-acid transport</keyword>
<protein>
    <submittedName>
        <fullName evidence="7">High-affinity branched-chain amino acid transport ATP-binding protein LivF</fullName>
    </submittedName>
</protein>
<dbReference type="InterPro" id="IPR003439">
    <property type="entry name" value="ABC_transporter-like_ATP-bd"/>
</dbReference>
<organism evidence="7">
    <name type="scientific">bioreactor metagenome</name>
    <dbReference type="NCBI Taxonomy" id="1076179"/>
    <lineage>
        <taxon>unclassified sequences</taxon>
        <taxon>metagenomes</taxon>
        <taxon>ecological metagenomes</taxon>
    </lineage>
</organism>
<reference evidence="7" key="1">
    <citation type="submission" date="2019-08" db="EMBL/GenBank/DDBJ databases">
        <authorList>
            <person name="Kucharzyk K."/>
            <person name="Murdoch R.W."/>
            <person name="Higgins S."/>
            <person name="Loffler F."/>
        </authorList>
    </citation>
    <scope>NUCLEOTIDE SEQUENCE</scope>
</reference>
<dbReference type="InterPro" id="IPR017871">
    <property type="entry name" value="ABC_transporter-like_CS"/>
</dbReference>
<dbReference type="GO" id="GO:0015658">
    <property type="term" value="F:branched-chain amino acid transmembrane transporter activity"/>
    <property type="evidence" value="ECO:0007669"/>
    <property type="project" value="TreeGrafter"/>
</dbReference>
<keyword evidence="3" id="KW-0547">Nucleotide-binding</keyword>
<dbReference type="Gene3D" id="3.40.50.300">
    <property type="entry name" value="P-loop containing nucleotide triphosphate hydrolases"/>
    <property type="match status" value="1"/>
</dbReference>
<comment type="similarity">
    <text evidence="1">Belongs to the ABC transporter superfamily.</text>
</comment>
<dbReference type="AlphaFoldDB" id="A0A645F6I1"/>
<sequence length="227" mass="24699">MVSYSGVPALFGISLEVKEGEVVAVVGSNGAGKSTLLRGLSGVLKPESGSILMDGKEIAGKPTHEAVRHGIVMVPEGRHLFGKMTIYQNLMMGAYLVRDKAEIAARLEKVYMAFPRLKEREKQYAGTLSGGEQQMVALARGMMSSPKILLLDEPSLGLAPIMVKEMFRMVRDIRKQGVTILLVEQRLQETLAISDRAYVLQTGKVVMEGDAKALSTSSQVRQAYLGM</sequence>
<keyword evidence="2" id="KW-0813">Transport</keyword>
<dbReference type="GO" id="GO:0005524">
    <property type="term" value="F:ATP binding"/>
    <property type="evidence" value="ECO:0007669"/>
    <property type="project" value="UniProtKB-KW"/>
</dbReference>
<feature type="domain" description="ABC transporter" evidence="6">
    <location>
        <begin position="2"/>
        <end position="227"/>
    </location>
</feature>
<dbReference type="PANTHER" id="PTHR43820">
    <property type="entry name" value="HIGH-AFFINITY BRANCHED-CHAIN AMINO ACID TRANSPORT ATP-BINDING PROTEIN LIVF"/>
    <property type="match status" value="1"/>
</dbReference>
<name>A0A645F6I1_9ZZZZ</name>
<dbReference type="PROSITE" id="PS00211">
    <property type="entry name" value="ABC_TRANSPORTER_1"/>
    <property type="match status" value="1"/>
</dbReference>
<evidence type="ECO:0000256" key="2">
    <source>
        <dbReference type="ARBA" id="ARBA00022448"/>
    </source>
</evidence>
<dbReference type="InterPro" id="IPR003593">
    <property type="entry name" value="AAA+_ATPase"/>
</dbReference>
<keyword evidence="4 7" id="KW-0067">ATP-binding</keyword>
<dbReference type="InterPro" id="IPR027417">
    <property type="entry name" value="P-loop_NTPase"/>
</dbReference>
<dbReference type="InterPro" id="IPR052156">
    <property type="entry name" value="BCAA_Transport_ATP-bd_LivF"/>
</dbReference>
<dbReference type="GO" id="GO:0015807">
    <property type="term" value="P:L-amino acid transport"/>
    <property type="evidence" value="ECO:0007669"/>
    <property type="project" value="TreeGrafter"/>
</dbReference>
<accession>A0A645F6I1</accession>
<evidence type="ECO:0000256" key="1">
    <source>
        <dbReference type="ARBA" id="ARBA00005417"/>
    </source>
</evidence>
<dbReference type="SMART" id="SM00382">
    <property type="entry name" value="AAA"/>
    <property type="match status" value="1"/>
</dbReference>
<evidence type="ECO:0000259" key="6">
    <source>
        <dbReference type="PROSITE" id="PS50893"/>
    </source>
</evidence>
<gene>
    <name evidence="7" type="primary">livF_83</name>
    <name evidence="7" type="ORF">SDC9_157271</name>
</gene>